<reference evidence="7 8" key="1">
    <citation type="submission" date="2019-07" db="EMBL/GenBank/DDBJ databases">
        <title>Genomic Encyclopedia of Type Strains, Phase I: the one thousand microbial genomes (KMG-I) project.</title>
        <authorList>
            <person name="Kyrpides N."/>
        </authorList>
    </citation>
    <scope>NUCLEOTIDE SEQUENCE [LARGE SCALE GENOMIC DNA]</scope>
    <source>
        <strain evidence="7 8">DSM 375</strain>
    </source>
</reference>
<dbReference type="PANTHER" id="PTHR42789">
    <property type="entry name" value="D-ISOMER SPECIFIC 2-HYDROXYACID DEHYDROGENASE FAMILY PROTEIN (AFU_ORTHOLOGUE AFUA_6G10090)"/>
    <property type="match status" value="1"/>
</dbReference>
<dbReference type="Gene3D" id="3.40.50.720">
    <property type="entry name" value="NAD(P)-binding Rossmann-like Domain"/>
    <property type="match status" value="2"/>
</dbReference>
<evidence type="ECO:0000259" key="5">
    <source>
        <dbReference type="Pfam" id="PF00389"/>
    </source>
</evidence>
<evidence type="ECO:0000256" key="1">
    <source>
        <dbReference type="ARBA" id="ARBA00005854"/>
    </source>
</evidence>
<feature type="domain" description="D-isomer specific 2-hydroxyacid dehydrogenase catalytic" evidence="5">
    <location>
        <begin position="23"/>
        <end position="317"/>
    </location>
</feature>
<evidence type="ECO:0000313" key="8">
    <source>
        <dbReference type="Proteomes" id="UP000319627"/>
    </source>
</evidence>
<proteinExistence type="inferred from homology"/>
<comment type="caution">
    <text evidence="7">The sequence shown here is derived from an EMBL/GenBank/DDBJ whole genome shotgun (WGS) entry which is preliminary data.</text>
</comment>
<evidence type="ECO:0000256" key="4">
    <source>
        <dbReference type="RuleBase" id="RU003719"/>
    </source>
</evidence>
<dbReference type="GO" id="GO:0051287">
    <property type="term" value="F:NAD binding"/>
    <property type="evidence" value="ECO:0007669"/>
    <property type="project" value="InterPro"/>
</dbReference>
<dbReference type="Pfam" id="PF00389">
    <property type="entry name" value="2-Hacid_dh"/>
    <property type="match status" value="1"/>
</dbReference>
<feature type="domain" description="D-isomer specific 2-hydroxyacid dehydrogenase NAD-binding" evidence="6">
    <location>
        <begin position="111"/>
        <end position="289"/>
    </location>
</feature>
<dbReference type="GO" id="GO:0016616">
    <property type="term" value="F:oxidoreductase activity, acting on the CH-OH group of donors, NAD or NADP as acceptor"/>
    <property type="evidence" value="ECO:0007669"/>
    <property type="project" value="InterPro"/>
</dbReference>
<evidence type="ECO:0000256" key="3">
    <source>
        <dbReference type="ARBA" id="ARBA00023027"/>
    </source>
</evidence>
<dbReference type="InterPro" id="IPR036291">
    <property type="entry name" value="NAD(P)-bd_dom_sf"/>
</dbReference>
<evidence type="ECO:0000259" key="6">
    <source>
        <dbReference type="Pfam" id="PF02826"/>
    </source>
</evidence>
<dbReference type="InterPro" id="IPR006139">
    <property type="entry name" value="D-isomer_2_OHA_DH_cat_dom"/>
</dbReference>
<evidence type="ECO:0000313" key="7">
    <source>
        <dbReference type="EMBL" id="TWH64914.1"/>
    </source>
</evidence>
<organism evidence="7 8">
    <name type="scientific">Azomonas agilis</name>
    <dbReference type="NCBI Taxonomy" id="116849"/>
    <lineage>
        <taxon>Bacteria</taxon>
        <taxon>Pseudomonadati</taxon>
        <taxon>Pseudomonadota</taxon>
        <taxon>Gammaproteobacteria</taxon>
        <taxon>Pseudomonadales</taxon>
        <taxon>Pseudomonadaceae</taxon>
        <taxon>Azomonas</taxon>
    </lineage>
</organism>
<dbReference type="AlphaFoldDB" id="A0A562I2I3"/>
<dbReference type="EMBL" id="VLKG01000006">
    <property type="protein sequence ID" value="TWH64914.1"/>
    <property type="molecule type" value="Genomic_DNA"/>
</dbReference>
<protein>
    <submittedName>
        <fullName evidence="7">D-3-phosphoglycerate dehydrogenase</fullName>
    </submittedName>
</protein>
<dbReference type="SUPFAM" id="SSF51735">
    <property type="entry name" value="NAD(P)-binding Rossmann-fold domains"/>
    <property type="match status" value="1"/>
</dbReference>
<dbReference type="InterPro" id="IPR050857">
    <property type="entry name" value="D-2-hydroxyacid_DH"/>
</dbReference>
<evidence type="ECO:0000256" key="2">
    <source>
        <dbReference type="ARBA" id="ARBA00023002"/>
    </source>
</evidence>
<accession>A0A562I2I3</accession>
<dbReference type="OrthoDB" id="9805416at2"/>
<dbReference type="CDD" id="cd12169">
    <property type="entry name" value="PGDH_like_1"/>
    <property type="match status" value="1"/>
</dbReference>
<keyword evidence="3" id="KW-0520">NAD</keyword>
<name>A0A562I2I3_9GAMM</name>
<dbReference type="PANTHER" id="PTHR42789:SF1">
    <property type="entry name" value="D-ISOMER SPECIFIC 2-HYDROXYACID DEHYDROGENASE FAMILY PROTEIN (AFU_ORTHOLOGUE AFUA_6G10090)"/>
    <property type="match status" value="1"/>
</dbReference>
<comment type="similarity">
    <text evidence="1 4">Belongs to the D-isomer specific 2-hydroxyacid dehydrogenase family.</text>
</comment>
<keyword evidence="8" id="KW-1185">Reference proteome</keyword>
<dbReference type="RefSeq" id="WP_144571564.1">
    <property type="nucleotide sequence ID" value="NZ_VLKG01000006.1"/>
</dbReference>
<dbReference type="SUPFAM" id="SSF52283">
    <property type="entry name" value="Formate/glycerate dehydrogenase catalytic domain-like"/>
    <property type="match status" value="1"/>
</dbReference>
<dbReference type="Pfam" id="PF02826">
    <property type="entry name" value="2-Hacid_dh_C"/>
    <property type="match status" value="1"/>
</dbReference>
<sequence length="324" mass="35768">MNIAILDDYQQVVQHLPCFNLLKGHKVQIFSDTPDTREQLIARLQNQEALVLIRERTLIDRALLEQLPNLRLISQTGRISGHIDVEACTELGVAIAEGQGSPVAPAELCWALVMAASRHIVPYAMHLQAGMWQNNGTLGLGRSVQGLTFGIWGYGKIGQRVARYAQAFGMQVVIWGSEQSRNQAVQDGFTAAPSRSAFFEQSDILSLHLRLNEATRGLITQEDLLLMKKDALLVNVSRAELIAPGALIASLDQGHPGFAALDVFESEPANLDNDPLLNRHNVLCTPHIGYVEHNSYELYFRTAFENLLSFTQGQPQNIANPLAL</sequence>
<dbReference type="InterPro" id="IPR006140">
    <property type="entry name" value="D-isomer_DH_NAD-bd"/>
</dbReference>
<gene>
    <name evidence="7" type="ORF">LX59_01856</name>
</gene>
<dbReference type="Proteomes" id="UP000319627">
    <property type="component" value="Unassembled WGS sequence"/>
</dbReference>
<keyword evidence="2 4" id="KW-0560">Oxidoreductase</keyword>